<dbReference type="STRING" id="1802397.A3J43_00680"/>
<evidence type="ECO:0000256" key="1">
    <source>
        <dbReference type="ARBA" id="ARBA00023015"/>
    </source>
</evidence>
<dbReference type="InterPro" id="IPR036390">
    <property type="entry name" value="WH_DNA-bd_sf"/>
</dbReference>
<dbReference type="InterPro" id="IPR036388">
    <property type="entry name" value="WH-like_DNA-bd_sf"/>
</dbReference>
<feature type="compositionally biased region" description="Polar residues" evidence="3">
    <location>
        <begin position="1"/>
        <end position="16"/>
    </location>
</feature>
<dbReference type="InterPro" id="IPR001034">
    <property type="entry name" value="DeoR_HTH"/>
</dbReference>
<dbReference type="Proteomes" id="UP000176604">
    <property type="component" value="Unassembled WGS sequence"/>
</dbReference>
<evidence type="ECO:0000313" key="6">
    <source>
        <dbReference type="Proteomes" id="UP000176604"/>
    </source>
</evidence>
<proteinExistence type="predicted"/>
<comment type="caution">
    <text evidence="5">The sequence shown here is derived from an EMBL/GenBank/DDBJ whole genome shotgun (WGS) entry which is preliminary data.</text>
</comment>
<evidence type="ECO:0000256" key="2">
    <source>
        <dbReference type="ARBA" id="ARBA00023163"/>
    </source>
</evidence>
<evidence type="ECO:0000259" key="4">
    <source>
        <dbReference type="Pfam" id="PF08220"/>
    </source>
</evidence>
<evidence type="ECO:0000313" key="5">
    <source>
        <dbReference type="EMBL" id="OGL78471.1"/>
    </source>
</evidence>
<keyword evidence="1" id="KW-0805">Transcription regulation</keyword>
<organism evidence="5 6">
    <name type="scientific">Candidatus Uhrbacteria bacterium RIFCSPHIGHO2_12_FULL_54_23</name>
    <dbReference type="NCBI Taxonomy" id="1802397"/>
    <lineage>
        <taxon>Bacteria</taxon>
        <taxon>Candidatus Uhriibacteriota</taxon>
    </lineage>
</organism>
<dbReference type="GO" id="GO:0003700">
    <property type="term" value="F:DNA-binding transcription factor activity"/>
    <property type="evidence" value="ECO:0007669"/>
    <property type="project" value="InterPro"/>
</dbReference>
<dbReference type="Gene3D" id="1.10.10.10">
    <property type="entry name" value="Winged helix-like DNA-binding domain superfamily/Winged helix DNA-binding domain"/>
    <property type="match status" value="1"/>
</dbReference>
<dbReference type="EMBL" id="MGEF01000031">
    <property type="protein sequence ID" value="OGL78471.1"/>
    <property type="molecule type" value="Genomic_DNA"/>
</dbReference>
<dbReference type="AlphaFoldDB" id="A0A1F7UJK4"/>
<gene>
    <name evidence="5" type="ORF">A3J43_00680</name>
</gene>
<feature type="compositionally biased region" description="Low complexity" evidence="3">
    <location>
        <begin position="130"/>
        <end position="140"/>
    </location>
</feature>
<feature type="compositionally biased region" description="Low complexity" evidence="3">
    <location>
        <begin position="26"/>
        <end position="45"/>
    </location>
</feature>
<feature type="region of interest" description="Disordered" evidence="3">
    <location>
        <begin position="1"/>
        <end position="155"/>
    </location>
</feature>
<dbReference type="Pfam" id="PF08220">
    <property type="entry name" value="HTH_DeoR"/>
    <property type="match status" value="1"/>
</dbReference>
<feature type="domain" description="HTH deoR-type" evidence="4">
    <location>
        <begin position="214"/>
        <end position="257"/>
    </location>
</feature>
<keyword evidence="2" id="KW-0804">Transcription</keyword>
<evidence type="ECO:0000256" key="3">
    <source>
        <dbReference type="SAM" id="MobiDB-lite"/>
    </source>
</evidence>
<sequence length="274" mass="29274">MQTEEQTNIDGQNASAPTVAPPANDTAAQVSAAPATAPTEYATETIGSVETPPDVTPEPIVVAPQAESPRPTEPLAPLETTAPEETTAGTSSAAQDQPQAETPASAPTRETVEVAQELAQSVEAAPPPSAVSGQSGSSSSRPERGDPFRQAQGRLSAEFTLNKAEGLGMTSEKIIERVRELSEQEKEQMFRDKLKSLSPRGVSARRGKRQANLDKIIAHLRKHGYIANNEVEKLCKVSDATAERYLSALEEQGLILKLGRPGRGMRYRLREAIA</sequence>
<dbReference type="SUPFAM" id="SSF46785">
    <property type="entry name" value="Winged helix' DNA-binding domain"/>
    <property type="match status" value="1"/>
</dbReference>
<name>A0A1F7UJK4_9BACT</name>
<accession>A0A1F7UJK4</accession>
<reference evidence="5 6" key="1">
    <citation type="journal article" date="2016" name="Nat. Commun.">
        <title>Thousands of microbial genomes shed light on interconnected biogeochemical processes in an aquifer system.</title>
        <authorList>
            <person name="Anantharaman K."/>
            <person name="Brown C.T."/>
            <person name="Hug L.A."/>
            <person name="Sharon I."/>
            <person name="Castelle C.J."/>
            <person name="Probst A.J."/>
            <person name="Thomas B.C."/>
            <person name="Singh A."/>
            <person name="Wilkins M.J."/>
            <person name="Karaoz U."/>
            <person name="Brodie E.L."/>
            <person name="Williams K.H."/>
            <person name="Hubbard S.S."/>
            <person name="Banfield J.F."/>
        </authorList>
    </citation>
    <scope>NUCLEOTIDE SEQUENCE [LARGE SCALE GENOMIC DNA]</scope>
</reference>
<feature type="compositionally biased region" description="Low complexity" evidence="3">
    <location>
        <begin position="73"/>
        <end position="94"/>
    </location>
</feature>
<protein>
    <recommendedName>
        <fullName evidence="4">HTH deoR-type domain-containing protein</fullName>
    </recommendedName>
</protein>